<keyword evidence="3" id="KW-1185">Reference proteome</keyword>
<feature type="non-terminal residue" evidence="2">
    <location>
        <position position="58"/>
    </location>
</feature>
<dbReference type="SUPFAM" id="SSF82199">
    <property type="entry name" value="SET domain"/>
    <property type="match status" value="1"/>
</dbReference>
<accession>A0A7D9JIG1</accession>
<organism evidence="2 3">
    <name type="scientific">Paramuricea clavata</name>
    <name type="common">Red gorgonian</name>
    <name type="synonym">Violescent sea-whip</name>
    <dbReference type="NCBI Taxonomy" id="317549"/>
    <lineage>
        <taxon>Eukaryota</taxon>
        <taxon>Metazoa</taxon>
        <taxon>Cnidaria</taxon>
        <taxon>Anthozoa</taxon>
        <taxon>Octocorallia</taxon>
        <taxon>Malacalcyonacea</taxon>
        <taxon>Plexauridae</taxon>
        <taxon>Paramuricea</taxon>
    </lineage>
</organism>
<protein>
    <submittedName>
        <fullName evidence="2">Histone-lysine N-methyltransferase ash1-like isoform X3</fullName>
    </submittedName>
</protein>
<evidence type="ECO:0000313" key="3">
    <source>
        <dbReference type="Proteomes" id="UP001152795"/>
    </source>
</evidence>
<evidence type="ECO:0000259" key="1">
    <source>
        <dbReference type="Pfam" id="PF00856"/>
    </source>
</evidence>
<name>A0A7D9JIG1_PARCT</name>
<reference evidence="2" key="1">
    <citation type="submission" date="2020-04" db="EMBL/GenBank/DDBJ databases">
        <authorList>
            <person name="Alioto T."/>
            <person name="Alioto T."/>
            <person name="Gomez Garrido J."/>
        </authorList>
    </citation>
    <scope>NUCLEOTIDE SEQUENCE</scope>
    <source>
        <strain evidence="2">A484AB</strain>
    </source>
</reference>
<gene>
    <name evidence="2" type="ORF">PACLA_8A081268</name>
</gene>
<feature type="domain" description="SET" evidence="1">
    <location>
        <begin position="4"/>
        <end position="45"/>
    </location>
</feature>
<dbReference type="EMBL" id="CACRXK020016675">
    <property type="protein sequence ID" value="CAB4030160.1"/>
    <property type="molecule type" value="Genomic_DNA"/>
</dbReference>
<dbReference type="InterPro" id="IPR001214">
    <property type="entry name" value="SET_dom"/>
</dbReference>
<sequence length="58" mass="6854">LGRLVNDAEEKMANCKIKKIQHGKPHLAIYAKKDITCDEELHYDYHYGVKDLPWRKTQ</sequence>
<dbReference type="OrthoDB" id="16287at2759"/>
<feature type="non-terminal residue" evidence="2">
    <location>
        <position position="1"/>
    </location>
</feature>
<evidence type="ECO:0000313" key="2">
    <source>
        <dbReference type="EMBL" id="CAB4030160.1"/>
    </source>
</evidence>
<dbReference type="InterPro" id="IPR046341">
    <property type="entry name" value="SET_dom_sf"/>
</dbReference>
<dbReference type="Gene3D" id="2.170.270.10">
    <property type="entry name" value="SET domain"/>
    <property type="match status" value="1"/>
</dbReference>
<dbReference type="AlphaFoldDB" id="A0A7D9JIG1"/>
<dbReference type="Pfam" id="PF00856">
    <property type="entry name" value="SET"/>
    <property type="match status" value="1"/>
</dbReference>
<proteinExistence type="predicted"/>
<comment type="caution">
    <text evidence="2">The sequence shown here is derived from an EMBL/GenBank/DDBJ whole genome shotgun (WGS) entry which is preliminary data.</text>
</comment>
<dbReference type="Proteomes" id="UP001152795">
    <property type="component" value="Unassembled WGS sequence"/>
</dbReference>